<feature type="transmembrane region" description="Helical" evidence="5">
    <location>
        <begin position="6"/>
        <end position="24"/>
    </location>
</feature>
<dbReference type="InterPro" id="IPR051012">
    <property type="entry name" value="CellSynth/LPSAsmb/PSIAsmb"/>
</dbReference>
<dbReference type="Pfam" id="PF14559">
    <property type="entry name" value="TPR_19"/>
    <property type="match status" value="2"/>
</dbReference>
<gene>
    <name evidence="6" type="ORF">PYK22_01564</name>
</gene>
<name>A0A0B6WWW1_9BACT</name>
<evidence type="ECO:0000256" key="3">
    <source>
        <dbReference type="PROSITE-ProRule" id="PRU00339"/>
    </source>
</evidence>
<dbReference type="InterPro" id="IPR011990">
    <property type="entry name" value="TPR-like_helical_dom_sf"/>
</dbReference>
<dbReference type="OrthoDB" id="115009at2"/>
<dbReference type="EMBL" id="CBXV010000005">
    <property type="protein sequence ID" value="CDM65561.1"/>
    <property type="molecule type" value="Genomic_DNA"/>
</dbReference>
<keyword evidence="7" id="KW-1185">Reference proteome</keyword>
<evidence type="ECO:0000256" key="4">
    <source>
        <dbReference type="SAM" id="MobiDB-lite"/>
    </source>
</evidence>
<evidence type="ECO:0000256" key="1">
    <source>
        <dbReference type="ARBA" id="ARBA00022737"/>
    </source>
</evidence>
<evidence type="ECO:0000313" key="6">
    <source>
        <dbReference type="EMBL" id="CDM65561.1"/>
    </source>
</evidence>
<organism evidence="6 7">
    <name type="scientific">Pyrinomonas methylaliphatogenes</name>
    <dbReference type="NCBI Taxonomy" id="454194"/>
    <lineage>
        <taxon>Bacteria</taxon>
        <taxon>Pseudomonadati</taxon>
        <taxon>Acidobacteriota</taxon>
        <taxon>Blastocatellia</taxon>
        <taxon>Blastocatellales</taxon>
        <taxon>Pyrinomonadaceae</taxon>
        <taxon>Pyrinomonas</taxon>
    </lineage>
</organism>
<reference evidence="6 7" key="2">
    <citation type="submission" date="2015-01" db="EMBL/GenBank/DDBJ databases">
        <title>Complete genome sequence of Pyrinomonas methylaliphatogenes type strain K22T.</title>
        <authorList>
            <person name="Lee K.C.Y."/>
            <person name="Power J.F."/>
            <person name="Dunfield P.F."/>
            <person name="Morgan X.C."/>
            <person name="Huttenhower C."/>
            <person name="Stott M.B."/>
        </authorList>
    </citation>
    <scope>NUCLEOTIDE SEQUENCE [LARGE SCALE GENOMIC DNA]</scope>
    <source>
        <strain evidence="6 7">K22</strain>
    </source>
</reference>
<dbReference type="Gene3D" id="1.25.40.10">
    <property type="entry name" value="Tetratricopeptide repeat domain"/>
    <property type="match status" value="1"/>
</dbReference>
<dbReference type="InterPro" id="IPR019734">
    <property type="entry name" value="TPR_rpt"/>
</dbReference>
<feature type="region of interest" description="Disordered" evidence="4">
    <location>
        <begin position="210"/>
        <end position="234"/>
    </location>
</feature>
<dbReference type="SUPFAM" id="SSF48452">
    <property type="entry name" value="TPR-like"/>
    <property type="match status" value="1"/>
</dbReference>
<dbReference type="PANTHER" id="PTHR45586:SF1">
    <property type="entry name" value="LIPOPOLYSACCHARIDE ASSEMBLY PROTEIN B"/>
    <property type="match status" value="1"/>
</dbReference>
<dbReference type="SMART" id="SM00028">
    <property type="entry name" value="TPR"/>
    <property type="match status" value="4"/>
</dbReference>
<evidence type="ECO:0000313" key="7">
    <source>
        <dbReference type="Proteomes" id="UP000031518"/>
    </source>
</evidence>
<feature type="repeat" description="TPR" evidence="3">
    <location>
        <begin position="80"/>
        <end position="113"/>
    </location>
</feature>
<dbReference type="STRING" id="454194.PYK22_01564"/>
<dbReference type="AlphaFoldDB" id="A0A0B6WWW1"/>
<dbReference type="Proteomes" id="UP000031518">
    <property type="component" value="Unassembled WGS sequence"/>
</dbReference>
<sequence>MNKENILFSIIGLLLGFIVGFFFANTINQRYAQAPASASSSSASLPVDQHATDSNLGGMPNPMGDVMAAIQKARNEPDNFEAQMEAAELYAQIRRYDQAIEFLERARKIRPDDYKALVRLGDFNFDAGRYEIAERWYSEALKKNPDDVNVRTDLGLTFFFRTPPDIDRAIAEFRRSLERDPNHEPTLQNLAIALLRKGETAEAQKTIERLEQVNPQNQALPSLKERVRASQEGK</sequence>
<keyword evidence="5" id="KW-0812">Transmembrane</keyword>
<keyword evidence="5" id="KW-0472">Membrane</keyword>
<keyword evidence="5" id="KW-1133">Transmembrane helix</keyword>
<feature type="compositionally biased region" description="Basic and acidic residues" evidence="4">
    <location>
        <begin position="223"/>
        <end position="234"/>
    </location>
</feature>
<dbReference type="PROSITE" id="PS50005">
    <property type="entry name" value="TPR"/>
    <property type="match status" value="2"/>
</dbReference>
<feature type="repeat" description="TPR" evidence="3">
    <location>
        <begin position="114"/>
        <end position="147"/>
    </location>
</feature>
<proteinExistence type="predicted"/>
<evidence type="ECO:0000256" key="5">
    <source>
        <dbReference type="SAM" id="Phobius"/>
    </source>
</evidence>
<accession>A0A0B6WWW1</accession>
<reference evidence="6 7" key="1">
    <citation type="submission" date="2013-12" db="EMBL/GenBank/DDBJ databases">
        <authorList>
            <person name="Stott M."/>
        </authorList>
    </citation>
    <scope>NUCLEOTIDE SEQUENCE [LARGE SCALE GENOMIC DNA]</scope>
    <source>
        <strain evidence="6 7">K22</strain>
    </source>
</reference>
<evidence type="ECO:0000256" key="2">
    <source>
        <dbReference type="ARBA" id="ARBA00022803"/>
    </source>
</evidence>
<keyword evidence="1" id="KW-0677">Repeat</keyword>
<protein>
    <submittedName>
        <fullName evidence="6">Tetratricopeptide repeat</fullName>
    </submittedName>
</protein>
<dbReference type="RefSeq" id="WP_041975911.1">
    <property type="nucleotide sequence ID" value="NZ_CBXV010000005.1"/>
</dbReference>
<dbReference type="PANTHER" id="PTHR45586">
    <property type="entry name" value="TPR REPEAT-CONTAINING PROTEIN PA4667"/>
    <property type="match status" value="1"/>
</dbReference>
<keyword evidence="2 3" id="KW-0802">TPR repeat</keyword>